<dbReference type="EMBL" id="REGN01012040">
    <property type="protein sequence ID" value="RMZ96594.1"/>
    <property type="molecule type" value="Genomic_DNA"/>
</dbReference>
<accession>A0A3M7PCZ8</accession>
<sequence length="309" mass="37459">MKFILYINLNDGKVLTKILTNLTISISKYDNFGLGYIFYRFENDDYLKIKDNIKSFSIQIKDLESNKTTKEFIQVRVKNLKLFSKDKKGVYLCSKCMYNTNIDELNPIKWWIEMKKRVGYTKIGFCNHSLENRIEFRNLFDDYKEFVEVDQFDCLPNFYDLNSPQKYILTYKEFFQKNKYIAHHVFNSMWILFMNECYWNNIDKYRYISVMDRDEIVFPRALNLQRPDDVRNYVANLEEVTGRTIFDDIKCDYSENSIENYLDKLSLQIKKNANSSFYFKNEIKFPNEIYLIIFEELESYFKNFGKKMR</sequence>
<dbReference type="AlphaFoldDB" id="A0A3M7PCZ8"/>
<keyword evidence="2" id="KW-1185">Reference proteome</keyword>
<proteinExistence type="predicted"/>
<dbReference type="OrthoDB" id="7917939at2759"/>
<evidence type="ECO:0008006" key="3">
    <source>
        <dbReference type="Google" id="ProtNLM"/>
    </source>
</evidence>
<organism evidence="1 2">
    <name type="scientific">Brachionus plicatilis</name>
    <name type="common">Marine rotifer</name>
    <name type="synonym">Brachionus muelleri</name>
    <dbReference type="NCBI Taxonomy" id="10195"/>
    <lineage>
        <taxon>Eukaryota</taxon>
        <taxon>Metazoa</taxon>
        <taxon>Spiralia</taxon>
        <taxon>Gnathifera</taxon>
        <taxon>Rotifera</taxon>
        <taxon>Eurotatoria</taxon>
        <taxon>Monogononta</taxon>
        <taxon>Pseudotrocha</taxon>
        <taxon>Ploima</taxon>
        <taxon>Brachionidae</taxon>
        <taxon>Brachionus</taxon>
    </lineage>
</organism>
<protein>
    <recommendedName>
        <fullName evidence="3">Glycosyltransferase family 92 protein</fullName>
    </recommendedName>
</protein>
<dbReference type="Proteomes" id="UP000276133">
    <property type="component" value="Unassembled WGS sequence"/>
</dbReference>
<evidence type="ECO:0000313" key="2">
    <source>
        <dbReference type="Proteomes" id="UP000276133"/>
    </source>
</evidence>
<gene>
    <name evidence="1" type="ORF">BpHYR1_043922</name>
</gene>
<name>A0A3M7PCZ8_BRAPC</name>
<evidence type="ECO:0000313" key="1">
    <source>
        <dbReference type="EMBL" id="RMZ96594.1"/>
    </source>
</evidence>
<reference evidence="1 2" key="1">
    <citation type="journal article" date="2018" name="Sci. Rep.">
        <title>Genomic signatures of local adaptation to the degree of environmental predictability in rotifers.</title>
        <authorList>
            <person name="Franch-Gras L."/>
            <person name="Hahn C."/>
            <person name="Garcia-Roger E.M."/>
            <person name="Carmona M.J."/>
            <person name="Serra M."/>
            <person name="Gomez A."/>
        </authorList>
    </citation>
    <scope>NUCLEOTIDE SEQUENCE [LARGE SCALE GENOMIC DNA]</scope>
    <source>
        <strain evidence="1">HYR1</strain>
    </source>
</reference>
<comment type="caution">
    <text evidence="1">The sequence shown here is derived from an EMBL/GenBank/DDBJ whole genome shotgun (WGS) entry which is preliminary data.</text>
</comment>